<sequence>MEERFKFDEDEAVNTIYRDLIGRLMYISLGSRLDITISVSYLSQYLKIPEYKGSQLVFAKIKSTVLKLSGCEKLTDDCVEEWLYGDQEEEITDDAIIHMITEEEVIDETEDLNDETDKIISLAEGTAALDVALRYIEQNQMLYHITFYL</sequence>
<dbReference type="AlphaFoldDB" id="A0A4Y2LYU1"/>
<keyword evidence="2" id="KW-1185">Reference proteome</keyword>
<gene>
    <name evidence="1" type="ORF">AVEN_205409_1</name>
</gene>
<proteinExistence type="predicted"/>
<name>A0A4Y2LYU1_ARAVE</name>
<organism evidence="1 2">
    <name type="scientific">Araneus ventricosus</name>
    <name type="common">Orbweaver spider</name>
    <name type="synonym">Epeira ventricosa</name>
    <dbReference type="NCBI Taxonomy" id="182803"/>
    <lineage>
        <taxon>Eukaryota</taxon>
        <taxon>Metazoa</taxon>
        <taxon>Ecdysozoa</taxon>
        <taxon>Arthropoda</taxon>
        <taxon>Chelicerata</taxon>
        <taxon>Arachnida</taxon>
        <taxon>Araneae</taxon>
        <taxon>Araneomorphae</taxon>
        <taxon>Entelegynae</taxon>
        <taxon>Araneoidea</taxon>
        <taxon>Araneidae</taxon>
        <taxon>Araneus</taxon>
    </lineage>
</organism>
<evidence type="ECO:0000313" key="1">
    <source>
        <dbReference type="EMBL" id="GBN19951.1"/>
    </source>
</evidence>
<comment type="caution">
    <text evidence="1">The sequence shown here is derived from an EMBL/GenBank/DDBJ whole genome shotgun (WGS) entry which is preliminary data.</text>
</comment>
<dbReference type="EMBL" id="BGPR01006547">
    <property type="protein sequence ID" value="GBN19951.1"/>
    <property type="molecule type" value="Genomic_DNA"/>
</dbReference>
<dbReference type="OrthoDB" id="8030761at2759"/>
<reference evidence="1 2" key="1">
    <citation type="journal article" date="2019" name="Sci. Rep.">
        <title>Orb-weaving spider Araneus ventricosus genome elucidates the spidroin gene catalogue.</title>
        <authorList>
            <person name="Kono N."/>
            <person name="Nakamura H."/>
            <person name="Ohtoshi R."/>
            <person name="Moran D.A.P."/>
            <person name="Shinohara A."/>
            <person name="Yoshida Y."/>
            <person name="Fujiwara M."/>
            <person name="Mori M."/>
            <person name="Tomita M."/>
            <person name="Arakawa K."/>
        </authorList>
    </citation>
    <scope>NUCLEOTIDE SEQUENCE [LARGE SCALE GENOMIC DNA]</scope>
</reference>
<protein>
    <submittedName>
        <fullName evidence="1">Uncharacterized protein</fullName>
    </submittedName>
</protein>
<dbReference type="Proteomes" id="UP000499080">
    <property type="component" value="Unassembled WGS sequence"/>
</dbReference>
<evidence type="ECO:0000313" key="2">
    <source>
        <dbReference type="Proteomes" id="UP000499080"/>
    </source>
</evidence>
<accession>A0A4Y2LYU1</accession>